<keyword evidence="2" id="KW-0812">Transmembrane</keyword>
<evidence type="ECO:0000259" key="3">
    <source>
        <dbReference type="PROSITE" id="PS51201"/>
    </source>
</evidence>
<feature type="transmembrane region" description="Helical" evidence="2">
    <location>
        <begin position="92"/>
        <end position="113"/>
    </location>
</feature>
<gene>
    <name evidence="4" type="ORF">VVD49_09700</name>
</gene>
<comment type="caution">
    <text evidence="4">The sequence shown here is derived from an EMBL/GenBank/DDBJ whole genome shotgun (WGS) entry which is preliminary data.</text>
</comment>
<comment type="subcellular location">
    <subcellularLocation>
        <location evidence="1">Cell membrane</location>
        <topology evidence="1">Multi-pass membrane protein</topology>
    </subcellularLocation>
</comment>
<sequence>MRKSTPPQRNRLFMKSSRTPEQLLLARCILLLALVGAILVIFWVDREGLRDQIDGHVSFGDVAYFTAVTVTTVGYGDIVPVSPRARMIDTLLVTPLRLVIWLVFLGTAYELVLQRWWENRRMKQLHARLDKHLIVCGYGHGGQAAAHEAIERGMPANQIIVLDRDPARLALAADAGCIGLAGDSTREQDLNDAGVARAKAVMICLGRDDAAVLTVLTVRQLSPQVRIVCSVNEEENIKLIEQAGANATVAPSMIGGYLMTNFVDSSHAADYVNDLMRIGGRVRLIERAPEPGEIGKPMRDISPAMAVRLHRGTEVIGFWEGERGIIRAGDTLLVIAPNL</sequence>
<proteinExistence type="predicted"/>
<keyword evidence="2" id="KW-0472">Membrane</keyword>
<dbReference type="GO" id="GO:0034220">
    <property type="term" value="P:monoatomic ion transmembrane transport"/>
    <property type="evidence" value="ECO:0007669"/>
    <property type="project" value="UniProtKB-KW"/>
</dbReference>
<keyword evidence="4" id="KW-0407">Ion channel</keyword>
<reference evidence="4 5" key="1">
    <citation type="submission" date="2024-01" db="EMBL/GenBank/DDBJ databases">
        <title>Uliginosibacterium soil sp. nov.</title>
        <authorList>
            <person name="Lv Y."/>
        </authorList>
    </citation>
    <scope>NUCLEOTIDE SEQUENCE [LARGE SCALE GENOMIC DNA]</scope>
    <source>
        <strain evidence="4 5">H3</strain>
    </source>
</reference>
<dbReference type="InterPro" id="IPR003148">
    <property type="entry name" value="RCK_N"/>
</dbReference>
<dbReference type="SUPFAM" id="SSF81324">
    <property type="entry name" value="Voltage-gated potassium channels"/>
    <property type="match status" value="1"/>
</dbReference>
<evidence type="ECO:0000313" key="4">
    <source>
        <dbReference type="EMBL" id="MEC5385999.1"/>
    </source>
</evidence>
<organism evidence="4 5">
    <name type="scientific">Uliginosibacterium silvisoli</name>
    <dbReference type="NCBI Taxonomy" id="3114758"/>
    <lineage>
        <taxon>Bacteria</taxon>
        <taxon>Pseudomonadati</taxon>
        <taxon>Pseudomonadota</taxon>
        <taxon>Betaproteobacteria</taxon>
        <taxon>Rhodocyclales</taxon>
        <taxon>Zoogloeaceae</taxon>
        <taxon>Uliginosibacterium</taxon>
    </lineage>
</organism>
<dbReference type="PANTHER" id="PTHR43833:SF9">
    <property type="entry name" value="POTASSIUM CHANNEL PROTEIN YUGO-RELATED"/>
    <property type="match status" value="1"/>
</dbReference>
<keyword evidence="4" id="KW-0813">Transport</keyword>
<protein>
    <submittedName>
        <fullName evidence="4">Potassium channel family protein</fullName>
    </submittedName>
</protein>
<feature type="domain" description="RCK N-terminal" evidence="3">
    <location>
        <begin position="130"/>
        <end position="251"/>
    </location>
</feature>
<dbReference type="SUPFAM" id="SSF51735">
    <property type="entry name" value="NAD(P)-binding Rossmann-fold domains"/>
    <property type="match status" value="1"/>
</dbReference>
<keyword evidence="5" id="KW-1185">Reference proteome</keyword>
<evidence type="ECO:0000313" key="5">
    <source>
        <dbReference type="Proteomes" id="UP001331561"/>
    </source>
</evidence>
<keyword evidence="2" id="KW-1133">Transmembrane helix</keyword>
<dbReference type="PANTHER" id="PTHR43833">
    <property type="entry name" value="POTASSIUM CHANNEL PROTEIN 2-RELATED-RELATED"/>
    <property type="match status" value="1"/>
</dbReference>
<dbReference type="Pfam" id="PF02254">
    <property type="entry name" value="TrkA_N"/>
    <property type="match status" value="1"/>
</dbReference>
<dbReference type="InterPro" id="IPR013099">
    <property type="entry name" value="K_chnl_dom"/>
</dbReference>
<dbReference type="PROSITE" id="PS51201">
    <property type="entry name" value="RCK_N"/>
    <property type="match status" value="1"/>
</dbReference>
<dbReference type="InterPro" id="IPR050721">
    <property type="entry name" value="Trk_Ktr_HKT_K-transport"/>
</dbReference>
<dbReference type="EMBL" id="JAYXHS010000002">
    <property type="protein sequence ID" value="MEC5385999.1"/>
    <property type="molecule type" value="Genomic_DNA"/>
</dbReference>
<evidence type="ECO:0000256" key="1">
    <source>
        <dbReference type="ARBA" id="ARBA00004651"/>
    </source>
</evidence>
<name>A0ABU6K2Z3_9RHOO</name>
<keyword evidence="4" id="KW-0406">Ion transport</keyword>
<dbReference type="Gene3D" id="1.10.287.70">
    <property type="match status" value="1"/>
</dbReference>
<dbReference type="Gene3D" id="3.40.50.720">
    <property type="entry name" value="NAD(P)-binding Rossmann-like Domain"/>
    <property type="match status" value="1"/>
</dbReference>
<dbReference type="RefSeq" id="WP_327598980.1">
    <property type="nucleotide sequence ID" value="NZ_JAYXHS010000002.1"/>
</dbReference>
<dbReference type="InterPro" id="IPR036291">
    <property type="entry name" value="NAD(P)-bd_dom_sf"/>
</dbReference>
<evidence type="ECO:0000256" key="2">
    <source>
        <dbReference type="SAM" id="Phobius"/>
    </source>
</evidence>
<dbReference type="Proteomes" id="UP001331561">
    <property type="component" value="Unassembled WGS sequence"/>
</dbReference>
<accession>A0ABU6K2Z3</accession>
<dbReference type="Pfam" id="PF07885">
    <property type="entry name" value="Ion_trans_2"/>
    <property type="match status" value="1"/>
</dbReference>
<feature type="transmembrane region" description="Helical" evidence="2">
    <location>
        <begin position="24"/>
        <end position="44"/>
    </location>
</feature>